<dbReference type="EMBL" id="JH432011">
    <property type="status" value="NOT_ANNOTATED_CDS"/>
    <property type="molecule type" value="Genomic_DNA"/>
</dbReference>
<protein>
    <submittedName>
        <fullName evidence="1">Uncharacterized protein</fullName>
    </submittedName>
</protein>
<accession>T1JBJ5</accession>
<dbReference type="Proteomes" id="UP000014500">
    <property type="component" value="Unassembled WGS sequence"/>
</dbReference>
<evidence type="ECO:0000313" key="2">
    <source>
        <dbReference type="Proteomes" id="UP000014500"/>
    </source>
</evidence>
<dbReference type="AlphaFoldDB" id="T1JBJ5"/>
<dbReference type="HOGENOM" id="CLU_2834397_0_0_1"/>
<sequence>MLIRIQKKVDYENNFDFYLTTKWNFDNMKILRYQKRAPQRIVESILKFKNWKWMKTINIRSRTDYY</sequence>
<proteinExistence type="predicted"/>
<reference evidence="1" key="2">
    <citation type="submission" date="2015-02" db="UniProtKB">
        <authorList>
            <consortium name="EnsemblMetazoa"/>
        </authorList>
    </citation>
    <scope>IDENTIFICATION</scope>
</reference>
<organism evidence="1 2">
    <name type="scientific">Strigamia maritima</name>
    <name type="common">European centipede</name>
    <name type="synonym">Geophilus maritimus</name>
    <dbReference type="NCBI Taxonomy" id="126957"/>
    <lineage>
        <taxon>Eukaryota</taxon>
        <taxon>Metazoa</taxon>
        <taxon>Ecdysozoa</taxon>
        <taxon>Arthropoda</taxon>
        <taxon>Myriapoda</taxon>
        <taxon>Chilopoda</taxon>
        <taxon>Pleurostigmophora</taxon>
        <taxon>Geophilomorpha</taxon>
        <taxon>Linotaeniidae</taxon>
        <taxon>Strigamia</taxon>
    </lineage>
</organism>
<reference evidence="2" key="1">
    <citation type="submission" date="2011-05" db="EMBL/GenBank/DDBJ databases">
        <authorList>
            <person name="Richards S.R."/>
            <person name="Qu J."/>
            <person name="Jiang H."/>
            <person name="Jhangiani S.N."/>
            <person name="Agravi P."/>
            <person name="Goodspeed R."/>
            <person name="Gross S."/>
            <person name="Mandapat C."/>
            <person name="Jackson L."/>
            <person name="Mathew T."/>
            <person name="Pu L."/>
            <person name="Thornton R."/>
            <person name="Saada N."/>
            <person name="Wilczek-Boney K.B."/>
            <person name="Lee S."/>
            <person name="Kovar C."/>
            <person name="Wu Y."/>
            <person name="Scherer S.E."/>
            <person name="Worley K.C."/>
            <person name="Muzny D.M."/>
            <person name="Gibbs R."/>
        </authorList>
    </citation>
    <scope>NUCLEOTIDE SEQUENCE</scope>
    <source>
        <strain evidence="2">Brora</strain>
    </source>
</reference>
<name>T1JBJ5_STRMM</name>
<keyword evidence="2" id="KW-1185">Reference proteome</keyword>
<evidence type="ECO:0000313" key="1">
    <source>
        <dbReference type="EnsemblMetazoa" id="SMAR011143-PA"/>
    </source>
</evidence>
<dbReference type="EnsemblMetazoa" id="SMAR011143-RA">
    <property type="protein sequence ID" value="SMAR011143-PA"/>
    <property type="gene ID" value="SMAR011143"/>
</dbReference>